<dbReference type="Gene3D" id="3.20.20.80">
    <property type="entry name" value="Glycosidases"/>
    <property type="match status" value="1"/>
</dbReference>
<dbReference type="InterPro" id="IPR015171">
    <property type="entry name" value="Cyc-maltodext_N"/>
</dbReference>
<dbReference type="GO" id="GO:0005975">
    <property type="term" value="P:carbohydrate metabolic process"/>
    <property type="evidence" value="ECO:0007669"/>
    <property type="project" value="InterPro"/>
</dbReference>
<reference evidence="5 6" key="1">
    <citation type="submission" date="2019-02" db="EMBL/GenBank/DDBJ databases">
        <title>Bacterial novel species isolated from soil.</title>
        <authorList>
            <person name="Jung H.-Y."/>
        </authorList>
    </citation>
    <scope>NUCLEOTIDE SEQUENCE [LARGE SCALE GENOMIC DNA]</scope>
    <source>
        <strain evidence="5 6">1-3-3-3</strain>
    </source>
</reference>
<evidence type="ECO:0000313" key="6">
    <source>
        <dbReference type="Proteomes" id="UP000294155"/>
    </source>
</evidence>
<evidence type="ECO:0000256" key="2">
    <source>
        <dbReference type="ARBA" id="ARBA00023295"/>
    </source>
</evidence>
<feature type="chain" id="PRO_5020930624" evidence="3">
    <location>
        <begin position="25"/>
        <end position="630"/>
    </location>
</feature>
<gene>
    <name evidence="5" type="ORF">EWM57_13300</name>
</gene>
<comment type="caution">
    <text evidence="5">The sequence shown here is derived from an EMBL/GenBank/DDBJ whole genome shotgun (WGS) entry which is preliminary data.</text>
</comment>
<dbReference type="InterPro" id="IPR017853">
    <property type="entry name" value="GH"/>
</dbReference>
<keyword evidence="3" id="KW-0732">Signal</keyword>
<dbReference type="PANTHER" id="PTHR10357:SF210">
    <property type="entry name" value="MALTODEXTRIN GLUCOSIDASE"/>
    <property type="match status" value="1"/>
</dbReference>
<name>A0A4V1ZAL2_9BACT</name>
<dbReference type="Gene3D" id="2.60.40.1180">
    <property type="entry name" value="Golgi alpha-mannosidase II"/>
    <property type="match status" value="1"/>
</dbReference>
<dbReference type="InterPro" id="IPR014756">
    <property type="entry name" value="Ig_E-set"/>
</dbReference>
<evidence type="ECO:0000313" key="5">
    <source>
        <dbReference type="EMBL" id="RYU78615.1"/>
    </source>
</evidence>
<keyword evidence="1" id="KW-0378">Hydrolase</keyword>
<dbReference type="Pfam" id="PF09087">
    <property type="entry name" value="Cyc-maltodext_N"/>
    <property type="match status" value="1"/>
</dbReference>
<organism evidence="5 6">
    <name type="scientific">Hymenobacter persicinus</name>
    <dbReference type="NCBI Taxonomy" id="2025506"/>
    <lineage>
        <taxon>Bacteria</taxon>
        <taxon>Pseudomonadati</taxon>
        <taxon>Bacteroidota</taxon>
        <taxon>Cytophagia</taxon>
        <taxon>Cytophagales</taxon>
        <taxon>Hymenobacteraceae</taxon>
        <taxon>Hymenobacter</taxon>
    </lineage>
</organism>
<keyword evidence="2" id="KW-0326">Glycosidase</keyword>
<dbReference type="GO" id="GO:0016798">
    <property type="term" value="F:hydrolase activity, acting on glycosyl bonds"/>
    <property type="evidence" value="ECO:0007669"/>
    <property type="project" value="UniProtKB-KW"/>
</dbReference>
<dbReference type="AlphaFoldDB" id="A0A4V1ZAL2"/>
<dbReference type="InterPro" id="IPR013780">
    <property type="entry name" value="Glyco_hydro_b"/>
</dbReference>
<feature type="domain" description="Glycosyl hydrolase family 13 catalytic" evidence="4">
    <location>
        <begin position="147"/>
        <end position="540"/>
    </location>
</feature>
<dbReference type="SUPFAM" id="SSF81296">
    <property type="entry name" value="E set domains"/>
    <property type="match status" value="1"/>
</dbReference>
<dbReference type="Pfam" id="PF00128">
    <property type="entry name" value="Alpha-amylase"/>
    <property type="match status" value="1"/>
</dbReference>
<evidence type="ECO:0000259" key="4">
    <source>
        <dbReference type="SMART" id="SM00642"/>
    </source>
</evidence>
<dbReference type="Pfam" id="PF10438">
    <property type="entry name" value="Cyc-maltodext_C"/>
    <property type="match status" value="1"/>
</dbReference>
<sequence>MKFPTFLPLLAGALLATAPLATTAAAVSPPPAAAPAKATGATRIDPTFWWVGMKNPKLQLLVHSPGIAESKLTLAAYPGVTLEGTQKLESSNYLVVNLTISSQTKPGKLKLSFDGGKTKLKYDYELRARSTDPARVQGLTQADFIYMLMPDRFSNGDPKNDVVQGMRARTVSRDTMYARHGGDIRGIQNHFAYFKQLGATAIWPTPLVENDMLRASYHGYAVTDGYKIDPRYGTNEEYTQFVRAAHQQDLKVVQDIVLNHWGSYHYLFLDKPGADWFHAFPTFTRSNYNAYALNDPYGSKRDYQLFNDGWFDTTMPDVNQSNPLVATYLIQNFLWWVESTGLDGYRIDTFPYSDPQFLMAWGKAMQEEYPKLALFGEAWEGTEAEQAFFAQNILPPVNGFKSNLPGLLDFQISFAIQDALKTENGDLSKLYHALQGDWLYVDATRNVPFLDNHDMSRFYSVIGEDFNKFKTGIAWLLTLRGTPQLYYGTEVLMKNFANPDGKVREDFPGGWPGDKVNYFTSRPGLAGEAFDYVSKLATYRKTHPVLSSGKLMQFIPQDGVYTYFRYNDQGECVMIMANNTKEEKTVDGSRFAERLGGFRTGTEVVSGAVLPNLASFRVPAHTAWVVELKK</sequence>
<evidence type="ECO:0000256" key="3">
    <source>
        <dbReference type="SAM" id="SignalP"/>
    </source>
</evidence>
<dbReference type="InterPro" id="IPR019492">
    <property type="entry name" value="Cyclo-malto-dextrinase_C"/>
</dbReference>
<dbReference type="Gene3D" id="2.60.40.10">
    <property type="entry name" value="Immunoglobulins"/>
    <property type="match status" value="1"/>
</dbReference>
<dbReference type="InterPro" id="IPR013783">
    <property type="entry name" value="Ig-like_fold"/>
</dbReference>
<dbReference type="SUPFAM" id="SSF51011">
    <property type="entry name" value="Glycosyl hydrolase domain"/>
    <property type="match status" value="1"/>
</dbReference>
<keyword evidence="6" id="KW-1185">Reference proteome</keyword>
<dbReference type="SUPFAM" id="SSF51445">
    <property type="entry name" value="(Trans)glycosidases"/>
    <property type="match status" value="1"/>
</dbReference>
<dbReference type="RefSeq" id="WP_129921643.1">
    <property type="nucleotide sequence ID" value="NZ_SEWE01000027.1"/>
</dbReference>
<accession>A0A4V1ZAL2</accession>
<evidence type="ECO:0000256" key="1">
    <source>
        <dbReference type="ARBA" id="ARBA00022801"/>
    </source>
</evidence>
<dbReference type="SMART" id="SM00642">
    <property type="entry name" value="Aamy"/>
    <property type="match status" value="1"/>
</dbReference>
<dbReference type="Proteomes" id="UP000294155">
    <property type="component" value="Unassembled WGS sequence"/>
</dbReference>
<feature type="signal peptide" evidence="3">
    <location>
        <begin position="1"/>
        <end position="24"/>
    </location>
</feature>
<dbReference type="EMBL" id="SEWE01000027">
    <property type="protein sequence ID" value="RYU78615.1"/>
    <property type="molecule type" value="Genomic_DNA"/>
</dbReference>
<dbReference type="OrthoDB" id="9806009at2"/>
<protein>
    <submittedName>
        <fullName evidence="5">Alpha-amylase</fullName>
    </submittedName>
</protein>
<dbReference type="PANTHER" id="PTHR10357">
    <property type="entry name" value="ALPHA-AMYLASE FAMILY MEMBER"/>
    <property type="match status" value="1"/>
</dbReference>
<dbReference type="InterPro" id="IPR006047">
    <property type="entry name" value="GH13_cat_dom"/>
</dbReference>
<proteinExistence type="predicted"/>